<evidence type="ECO:0000313" key="3">
    <source>
        <dbReference type="Proteomes" id="UP000287144"/>
    </source>
</evidence>
<keyword evidence="3" id="KW-1185">Reference proteome</keyword>
<feature type="compositionally biased region" description="Basic and acidic residues" evidence="1">
    <location>
        <begin position="63"/>
        <end position="72"/>
    </location>
</feature>
<feature type="region of interest" description="Disordered" evidence="1">
    <location>
        <begin position="1"/>
        <end position="20"/>
    </location>
</feature>
<dbReference type="AlphaFoldDB" id="A0A428SS80"/>
<comment type="caution">
    <text evidence="2">The sequence shown here is derived from an EMBL/GenBank/DDBJ whole genome shotgun (WGS) entry which is preliminary data.</text>
</comment>
<feature type="region of interest" description="Disordered" evidence="1">
    <location>
        <begin position="55"/>
        <end position="81"/>
    </location>
</feature>
<reference evidence="2 3" key="1">
    <citation type="submission" date="2017-06" db="EMBL/GenBank/DDBJ databases">
        <title>Comparative genomic analysis of Ambrosia Fusariam Clade fungi.</title>
        <authorList>
            <person name="Stajich J.E."/>
            <person name="Carrillo J."/>
            <person name="Kijimoto T."/>
            <person name="Eskalen A."/>
            <person name="O'Donnell K."/>
            <person name="Kasson M."/>
        </authorList>
    </citation>
    <scope>NUCLEOTIDE SEQUENCE [LARGE SCALE GENOMIC DNA]</scope>
    <source>
        <strain evidence="2 3">NRRL62579</strain>
    </source>
</reference>
<sequence>MLRVKSSRRPQGLKPGDYDHEIDLVDHDAARTPAESLTPEPASMARCWTTSHLLALDDDEETEQRQNGENGHHQNRQNGQK</sequence>
<proteinExistence type="predicted"/>
<name>A0A428SS80_9HYPO</name>
<organism evidence="2 3">
    <name type="scientific">Fusarium oligoseptatum</name>
    <dbReference type="NCBI Taxonomy" id="2604345"/>
    <lineage>
        <taxon>Eukaryota</taxon>
        <taxon>Fungi</taxon>
        <taxon>Dikarya</taxon>
        <taxon>Ascomycota</taxon>
        <taxon>Pezizomycotina</taxon>
        <taxon>Sordariomycetes</taxon>
        <taxon>Hypocreomycetidae</taxon>
        <taxon>Hypocreales</taxon>
        <taxon>Nectriaceae</taxon>
        <taxon>Fusarium</taxon>
        <taxon>Fusarium solani species complex</taxon>
    </lineage>
</organism>
<evidence type="ECO:0000256" key="1">
    <source>
        <dbReference type="SAM" id="MobiDB-lite"/>
    </source>
</evidence>
<dbReference type="Proteomes" id="UP000287144">
    <property type="component" value="Unassembled WGS sequence"/>
</dbReference>
<evidence type="ECO:0000313" key="2">
    <source>
        <dbReference type="EMBL" id="RSL92642.1"/>
    </source>
</evidence>
<gene>
    <name evidence="2" type="ORF">CEP52_013699</name>
</gene>
<accession>A0A428SS80</accession>
<dbReference type="STRING" id="1325735.A0A428SS80"/>
<dbReference type="EMBL" id="NKCK01000199">
    <property type="protein sequence ID" value="RSL92642.1"/>
    <property type="molecule type" value="Genomic_DNA"/>
</dbReference>
<protein>
    <submittedName>
        <fullName evidence="2">Uncharacterized protein</fullName>
    </submittedName>
</protein>